<evidence type="ECO:0000313" key="2">
    <source>
        <dbReference type="EMBL" id="RCI16447.1"/>
    </source>
</evidence>
<dbReference type="AlphaFoldDB" id="A0A367LPY6"/>
<feature type="compositionally biased region" description="Basic and acidic residues" evidence="1">
    <location>
        <begin position="1"/>
        <end position="25"/>
    </location>
</feature>
<comment type="caution">
    <text evidence="2">The sequence shown here is derived from an EMBL/GenBank/DDBJ whole genome shotgun (WGS) entry which is preliminary data.</text>
</comment>
<feature type="region of interest" description="Disordered" evidence="1">
    <location>
        <begin position="1"/>
        <end position="26"/>
    </location>
</feature>
<organism evidence="2 3">
    <name type="scientific">Ophiocordyceps polyrhachis-furcata BCC 54312</name>
    <dbReference type="NCBI Taxonomy" id="1330021"/>
    <lineage>
        <taxon>Eukaryota</taxon>
        <taxon>Fungi</taxon>
        <taxon>Dikarya</taxon>
        <taxon>Ascomycota</taxon>
        <taxon>Pezizomycotina</taxon>
        <taxon>Sordariomycetes</taxon>
        <taxon>Hypocreomycetidae</taxon>
        <taxon>Hypocreales</taxon>
        <taxon>Ophiocordycipitaceae</taxon>
        <taxon>Ophiocordyceps</taxon>
    </lineage>
</organism>
<gene>
    <name evidence="2" type="ORF">L249_2474</name>
</gene>
<evidence type="ECO:0000256" key="1">
    <source>
        <dbReference type="SAM" id="MobiDB-lite"/>
    </source>
</evidence>
<protein>
    <submittedName>
        <fullName evidence="2">Uncharacterized protein</fullName>
    </submittedName>
</protein>
<accession>A0A367LPY6</accession>
<dbReference type="Proteomes" id="UP000253664">
    <property type="component" value="Unassembled WGS sequence"/>
</dbReference>
<name>A0A367LPY6_9HYPO</name>
<sequence length="75" mass="8513">MGESRATREESNAVRKKKENTERQAHTLPIPSTWACGLWGPKKETEDEPVCLDAYLVLSLNDMRIRTPNKERGDG</sequence>
<evidence type="ECO:0000313" key="3">
    <source>
        <dbReference type="Proteomes" id="UP000253664"/>
    </source>
</evidence>
<proteinExistence type="predicted"/>
<keyword evidence="3" id="KW-1185">Reference proteome</keyword>
<reference evidence="2 3" key="1">
    <citation type="journal article" date="2015" name="BMC Genomics">
        <title>Insights from the genome of Ophiocordyceps polyrhachis-furcata to pathogenicity and host specificity in insect fungi.</title>
        <authorList>
            <person name="Wichadakul D."/>
            <person name="Kobmoo N."/>
            <person name="Ingsriswang S."/>
            <person name="Tangphatsornruang S."/>
            <person name="Chantasingh D."/>
            <person name="Luangsa-ard J.J."/>
            <person name="Eurwilaichitr L."/>
        </authorList>
    </citation>
    <scope>NUCLEOTIDE SEQUENCE [LARGE SCALE GENOMIC DNA]</scope>
    <source>
        <strain evidence="2 3">BCC 54312</strain>
    </source>
</reference>
<dbReference type="EMBL" id="LKCN02000001">
    <property type="protein sequence ID" value="RCI16447.1"/>
    <property type="molecule type" value="Genomic_DNA"/>
</dbReference>